<dbReference type="PRINTS" id="PR00019">
    <property type="entry name" value="LEURICHRPT"/>
</dbReference>
<organism evidence="3">
    <name type="scientific">Hexamita inflata</name>
    <dbReference type="NCBI Taxonomy" id="28002"/>
    <lineage>
        <taxon>Eukaryota</taxon>
        <taxon>Metamonada</taxon>
        <taxon>Diplomonadida</taxon>
        <taxon>Hexamitidae</taxon>
        <taxon>Hexamitinae</taxon>
        <taxon>Hexamita</taxon>
    </lineage>
</organism>
<proteinExistence type="predicted"/>
<evidence type="ECO:0000256" key="2">
    <source>
        <dbReference type="ARBA" id="ARBA00022737"/>
    </source>
</evidence>
<dbReference type="SUPFAM" id="SSF52058">
    <property type="entry name" value="L domain-like"/>
    <property type="match status" value="1"/>
</dbReference>
<evidence type="ECO:0000313" key="3">
    <source>
        <dbReference type="EMBL" id="CAI9923480.1"/>
    </source>
</evidence>
<sequence>MLKYENGIIQNDIQITNFGFTDLICNLDAVYINECHNIQFNVVPQKTVQLFVTSCTLKSINGIQKMSQLTSLNLSNNQLTDVSVLASLQNLVSLNLSFNKIINIDFALWLINIKNLSLHNNCIIDIFSILKKTQLLQLSLVNNYISYQQIQVLNTHLNNQTYYHNNQNTNYQLNQQREPTQQMIKFSNRLKFITTMKLSMNEFEKDLKTMKLKLKKFNTVINNALILKVQEFQIAITDKALFVLNALQNDLFF</sequence>
<evidence type="ECO:0000313" key="4">
    <source>
        <dbReference type="EMBL" id="CAL5980877.1"/>
    </source>
</evidence>
<dbReference type="EMBL" id="CAXDID020000012">
    <property type="protein sequence ID" value="CAL5980877.1"/>
    <property type="molecule type" value="Genomic_DNA"/>
</dbReference>
<name>A0AA86NNY6_9EUKA</name>
<dbReference type="InterPro" id="IPR001611">
    <property type="entry name" value="Leu-rich_rpt"/>
</dbReference>
<comment type="caution">
    <text evidence="3">The sequence shown here is derived from an EMBL/GenBank/DDBJ whole genome shotgun (WGS) entry which is preliminary data.</text>
</comment>
<dbReference type="Proteomes" id="UP001642409">
    <property type="component" value="Unassembled WGS sequence"/>
</dbReference>
<gene>
    <name evidence="3" type="ORF">HINF_LOCUS11125</name>
    <name evidence="4" type="ORF">HINF_LOCUS6392</name>
</gene>
<dbReference type="InterPro" id="IPR025875">
    <property type="entry name" value="Leu-rich_rpt_4"/>
</dbReference>
<reference evidence="4 5" key="2">
    <citation type="submission" date="2024-07" db="EMBL/GenBank/DDBJ databases">
        <authorList>
            <person name="Akdeniz Z."/>
        </authorList>
    </citation>
    <scope>NUCLEOTIDE SEQUENCE [LARGE SCALE GENOMIC DNA]</scope>
</reference>
<reference evidence="3" key="1">
    <citation type="submission" date="2023-06" db="EMBL/GenBank/DDBJ databases">
        <authorList>
            <person name="Kurt Z."/>
        </authorList>
    </citation>
    <scope>NUCLEOTIDE SEQUENCE</scope>
</reference>
<keyword evidence="2" id="KW-0677">Repeat</keyword>
<dbReference type="AlphaFoldDB" id="A0AA86NNY6"/>
<keyword evidence="5" id="KW-1185">Reference proteome</keyword>
<keyword evidence="1" id="KW-0433">Leucine-rich repeat</keyword>
<evidence type="ECO:0000256" key="1">
    <source>
        <dbReference type="ARBA" id="ARBA00022614"/>
    </source>
</evidence>
<dbReference type="InterPro" id="IPR032675">
    <property type="entry name" value="LRR_dom_sf"/>
</dbReference>
<evidence type="ECO:0000313" key="5">
    <source>
        <dbReference type="Proteomes" id="UP001642409"/>
    </source>
</evidence>
<dbReference type="Pfam" id="PF12799">
    <property type="entry name" value="LRR_4"/>
    <property type="match status" value="1"/>
</dbReference>
<protein>
    <submittedName>
        <fullName evidence="3">Leucine-rich repeat domain-containing protein</fullName>
    </submittedName>
    <submittedName>
        <fullName evidence="4">Leucine-rich_repeat domain-containing protein</fullName>
    </submittedName>
</protein>
<accession>A0AA86NNY6</accession>
<dbReference type="EMBL" id="CATOUU010000279">
    <property type="protein sequence ID" value="CAI9923480.1"/>
    <property type="molecule type" value="Genomic_DNA"/>
</dbReference>
<dbReference type="PROSITE" id="PS51450">
    <property type="entry name" value="LRR"/>
    <property type="match status" value="2"/>
</dbReference>
<dbReference type="Gene3D" id="3.80.10.10">
    <property type="entry name" value="Ribonuclease Inhibitor"/>
    <property type="match status" value="1"/>
</dbReference>